<protein>
    <submittedName>
        <fullName evidence="2">Uncharacterized protein</fullName>
    </submittedName>
</protein>
<dbReference type="Proteomes" id="UP001164929">
    <property type="component" value="Chromosome 11"/>
</dbReference>
<keyword evidence="3" id="KW-1185">Reference proteome</keyword>
<feature type="compositionally biased region" description="Polar residues" evidence="1">
    <location>
        <begin position="25"/>
        <end position="39"/>
    </location>
</feature>
<dbReference type="AlphaFoldDB" id="A0AAD6M537"/>
<organism evidence="2 3">
    <name type="scientific">Populus alba x Populus x berolinensis</name>
    <dbReference type="NCBI Taxonomy" id="444605"/>
    <lineage>
        <taxon>Eukaryota</taxon>
        <taxon>Viridiplantae</taxon>
        <taxon>Streptophyta</taxon>
        <taxon>Embryophyta</taxon>
        <taxon>Tracheophyta</taxon>
        <taxon>Spermatophyta</taxon>
        <taxon>Magnoliopsida</taxon>
        <taxon>eudicotyledons</taxon>
        <taxon>Gunneridae</taxon>
        <taxon>Pentapetalae</taxon>
        <taxon>rosids</taxon>
        <taxon>fabids</taxon>
        <taxon>Malpighiales</taxon>
        <taxon>Salicaceae</taxon>
        <taxon>Saliceae</taxon>
        <taxon>Populus</taxon>
    </lineage>
</organism>
<feature type="region of interest" description="Disordered" evidence="1">
    <location>
        <begin position="25"/>
        <end position="58"/>
    </location>
</feature>
<comment type="caution">
    <text evidence="2">The sequence shown here is derived from an EMBL/GenBank/DDBJ whole genome shotgun (WGS) entry which is preliminary data.</text>
</comment>
<reference evidence="2" key="1">
    <citation type="journal article" date="2023" name="Mol. Ecol. Resour.">
        <title>Chromosome-level genome assembly of a triploid poplar Populus alba 'Berolinensis'.</title>
        <authorList>
            <person name="Chen S."/>
            <person name="Yu Y."/>
            <person name="Wang X."/>
            <person name="Wang S."/>
            <person name="Zhang T."/>
            <person name="Zhou Y."/>
            <person name="He R."/>
            <person name="Meng N."/>
            <person name="Wang Y."/>
            <person name="Liu W."/>
            <person name="Liu Z."/>
            <person name="Liu J."/>
            <person name="Guo Q."/>
            <person name="Huang H."/>
            <person name="Sederoff R.R."/>
            <person name="Wang G."/>
            <person name="Qu G."/>
            <person name="Chen S."/>
        </authorList>
    </citation>
    <scope>NUCLEOTIDE SEQUENCE</scope>
    <source>
        <strain evidence="2">SC-2020</strain>
    </source>
</reference>
<accession>A0AAD6M537</accession>
<gene>
    <name evidence="2" type="ORF">NC653_026894</name>
</gene>
<evidence type="ECO:0000256" key="1">
    <source>
        <dbReference type="SAM" id="MobiDB-lite"/>
    </source>
</evidence>
<dbReference type="EMBL" id="JAQIZT010000011">
    <property type="protein sequence ID" value="KAJ6978599.1"/>
    <property type="molecule type" value="Genomic_DNA"/>
</dbReference>
<sequence>MRTKMRLNDDPSKLSISPLVSASANGISQMMSNPPRNEGSSADSSIKSSAFGNHTERNFDVVKDSMDLAISFEQN</sequence>
<feature type="compositionally biased region" description="Low complexity" evidence="1">
    <location>
        <begin position="40"/>
        <end position="49"/>
    </location>
</feature>
<name>A0AAD6M537_9ROSI</name>
<evidence type="ECO:0000313" key="3">
    <source>
        <dbReference type="Proteomes" id="UP001164929"/>
    </source>
</evidence>
<evidence type="ECO:0000313" key="2">
    <source>
        <dbReference type="EMBL" id="KAJ6978599.1"/>
    </source>
</evidence>
<proteinExistence type="predicted"/>